<keyword evidence="2" id="KW-1185">Reference proteome</keyword>
<dbReference type="OrthoDB" id="5771523at2"/>
<accession>A0A0M2V5U9</accession>
<evidence type="ECO:0000313" key="1">
    <source>
        <dbReference type="EMBL" id="KKO45764.1"/>
    </source>
</evidence>
<sequence>MDYQRVTERQALEMLKLWSVAGRDLSSLVKLQPANNRQLVALLPGYLDNEWYQFGEAYSCYTEAFSSLGGLLDKMRLTS</sequence>
<name>A0A0M2V5U9_9GAMM</name>
<dbReference type="AlphaFoldDB" id="A0A0M2V5U9"/>
<dbReference type="EMBL" id="LAHO01000007">
    <property type="protein sequence ID" value="KKO45764.1"/>
    <property type="molecule type" value="Genomic_DNA"/>
</dbReference>
<organism evidence="1 2">
    <name type="scientific">Arsukibacterium ikkense</name>
    <dbReference type="NCBI Taxonomy" id="336831"/>
    <lineage>
        <taxon>Bacteria</taxon>
        <taxon>Pseudomonadati</taxon>
        <taxon>Pseudomonadota</taxon>
        <taxon>Gammaproteobacteria</taxon>
        <taxon>Chromatiales</taxon>
        <taxon>Chromatiaceae</taxon>
        <taxon>Arsukibacterium</taxon>
    </lineage>
</organism>
<reference evidence="1 2" key="1">
    <citation type="submission" date="2015-03" db="EMBL/GenBank/DDBJ databases">
        <title>Draft genome sequences of two protease-producing strains of Arsukibacterium isolated from two cold and alkaline environments.</title>
        <authorList>
            <person name="Lylloff J.E."/>
            <person name="Skov L.B."/>
            <person name="Jepsen M."/>
            <person name="Hallin P.F."/>
            <person name="Sorensen S.J."/>
            <person name="Stougaard P."/>
            <person name="Glaring M.A."/>
        </authorList>
    </citation>
    <scope>NUCLEOTIDE SEQUENCE [LARGE SCALE GENOMIC DNA]</scope>
    <source>
        <strain evidence="1 2">GCM72</strain>
    </source>
</reference>
<proteinExistence type="predicted"/>
<dbReference type="RefSeq" id="WP_046557282.1">
    <property type="nucleotide sequence ID" value="NZ_LAHO01000007.1"/>
</dbReference>
<protein>
    <submittedName>
        <fullName evidence="1">Uncharacterized protein</fullName>
    </submittedName>
</protein>
<dbReference type="STRING" id="336831.WG68_08595"/>
<comment type="caution">
    <text evidence="1">The sequence shown here is derived from an EMBL/GenBank/DDBJ whole genome shotgun (WGS) entry which is preliminary data.</text>
</comment>
<dbReference type="Proteomes" id="UP000034228">
    <property type="component" value="Unassembled WGS sequence"/>
</dbReference>
<evidence type="ECO:0000313" key="2">
    <source>
        <dbReference type="Proteomes" id="UP000034228"/>
    </source>
</evidence>
<gene>
    <name evidence="1" type="ORF">WG68_08595</name>
</gene>